<dbReference type="InterPro" id="IPR023772">
    <property type="entry name" value="DNA-bd_HTH_TetR-type_CS"/>
</dbReference>
<protein>
    <submittedName>
        <fullName evidence="7 8">Transcriptional regulator</fullName>
    </submittedName>
</protein>
<evidence type="ECO:0000313" key="7">
    <source>
        <dbReference type="EMBL" id="BAR98851.1"/>
    </source>
</evidence>
<dbReference type="STRING" id="1079.BVIR_83"/>
<dbReference type="PROSITE" id="PS01081">
    <property type="entry name" value="HTH_TETR_1"/>
    <property type="match status" value="1"/>
</dbReference>
<reference evidence="8" key="2">
    <citation type="submission" date="2015-11" db="EMBL/GenBank/DDBJ databases">
        <authorList>
            <person name="Zhang Y."/>
            <person name="Guo Z."/>
        </authorList>
    </citation>
    <scope>NUCLEOTIDE SEQUENCE</scope>
    <source>
        <strain evidence="8">1</strain>
    </source>
</reference>
<dbReference type="Gene3D" id="1.10.357.10">
    <property type="entry name" value="Tetracycline Repressor, domain 2"/>
    <property type="match status" value="1"/>
</dbReference>
<name>A0A0H5BER8_BLAVI</name>
<dbReference type="InterPro" id="IPR001647">
    <property type="entry name" value="HTH_TetR"/>
</dbReference>
<keyword evidence="3" id="KW-0804">Transcription</keyword>
<evidence type="ECO:0000256" key="3">
    <source>
        <dbReference type="ARBA" id="ARBA00023163"/>
    </source>
</evidence>
<keyword evidence="1" id="KW-0805">Transcription regulation</keyword>
<evidence type="ECO:0000256" key="1">
    <source>
        <dbReference type="ARBA" id="ARBA00023015"/>
    </source>
</evidence>
<feature type="compositionally biased region" description="Basic and acidic residues" evidence="5">
    <location>
        <begin position="1"/>
        <end position="21"/>
    </location>
</feature>
<evidence type="ECO:0000256" key="5">
    <source>
        <dbReference type="SAM" id="MobiDB-lite"/>
    </source>
</evidence>
<dbReference type="PANTHER" id="PTHR30055:SF146">
    <property type="entry name" value="HTH-TYPE TRANSCRIPTIONAL DUAL REGULATOR CECR"/>
    <property type="match status" value="1"/>
</dbReference>
<evidence type="ECO:0000259" key="6">
    <source>
        <dbReference type="PROSITE" id="PS50977"/>
    </source>
</evidence>
<dbReference type="InterPro" id="IPR050109">
    <property type="entry name" value="HTH-type_TetR-like_transc_reg"/>
</dbReference>
<feature type="domain" description="HTH tetR-type" evidence="6">
    <location>
        <begin position="31"/>
        <end position="91"/>
    </location>
</feature>
<dbReference type="KEGG" id="bvr:BVIR_83"/>
<accession>A0A0H5BER8</accession>
<dbReference type="FunFam" id="1.10.10.60:FF:000141">
    <property type="entry name" value="TetR family transcriptional regulator"/>
    <property type="match status" value="1"/>
</dbReference>
<dbReference type="InterPro" id="IPR036271">
    <property type="entry name" value="Tet_transcr_reg_TetR-rel_C_sf"/>
</dbReference>
<reference evidence="9" key="3">
    <citation type="journal article" date="2016" name="Genome Announc.">
        <title>Revised genome sequence of the purple photosynthetic bacterium Blastochloris viridis.</title>
        <authorList>
            <person name="Liu L.N."/>
            <person name="Faulkner M."/>
            <person name="Liu X."/>
            <person name="Huang F."/>
            <person name="Darby A.C."/>
            <person name="Hall N."/>
        </authorList>
    </citation>
    <scope>NUCLEOTIDE SEQUENCE [LARGE SCALE GENOMIC DNA]</scope>
    <source>
        <strain evidence="9">ATCC 19567 / DSM 133 / F</strain>
    </source>
</reference>
<dbReference type="SUPFAM" id="SSF46689">
    <property type="entry name" value="Homeodomain-like"/>
    <property type="match status" value="1"/>
</dbReference>
<dbReference type="EMBL" id="LN907867">
    <property type="protein sequence ID" value="CUU43822.1"/>
    <property type="molecule type" value="Genomic_DNA"/>
</dbReference>
<feature type="region of interest" description="Disordered" evidence="5">
    <location>
        <begin position="1"/>
        <end position="33"/>
    </location>
</feature>
<dbReference type="PATRIC" id="fig|1079.6.peg.86"/>
<dbReference type="GO" id="GO:0003700">
    <property type="term" value="F:DNA-binding transcription factor activity"/>
    <property type="evidence" value="ECO:0007669"/>
    <property type="project" value="TreeGrafter"/>
</dbReference>
<evidence type="ECO:0000313" key="8">
    <source>
        <dbReference type="EMBL" id="CUU43822.1"/>
    </source>
</evidence>
<sequence length="233" mass="25646">MRDMSEAAAERSSADGGECGRRGRPAAGTDPAKRRQILMGADRVFSAMGFDAASMNDITREAGVSKGTLYVYFATKEDLFSALIEEKRREHVEDVFKLIDDDPDVRTTLLRFGAAFARFLTSDWTLRAQRIVLGVTERMPEIGRGFYTEGPGRCRPILADYLRRMTERGLLAVDDAAFAAAQFTELCQTNLVRPRLYRAIDTAPSDAEIAYVIGKAVEMFLAAYGRPAGAPSG</sequence>
<dbReference type="Pfam" id="PF14246">
    <property type="entry name" value="TetR_C_7"/>
    <property type="match status" value="1"/>
</dbReference>
<dbReference type="InterPro" id="IPR039536">
    <property type="entry name" value="TetR_C_Proteobacteria"/>
</dbReference>
<dbReference type="AlphaFoldDB" id="A0A0H5BER8"/>
<dbReference type="EMBL" id="AP014854">
    <property type="protein sequence ID" value="BAR98851.1"/>
    <property type="molecule type" value="Genomic_DNA"/>
</dbReference>
<dbReference type="PANTHER" id="PTHR30055">
    <property type="entry name" value="HTH-TYPE TRANSCRIPTIONAL REGULATOR RUTR"/>
    <property type="match status" value="1"/>
</dbReference>
<organism evidence="8 9">
    <name type="scientific">Blastochloris viridis</name>
    <name type="common">Rhodopseudomonas viridis</name>
    <dbReference type="NCBI Taxonomy" id="1079"/>
    <lineage>
        <taxon>Bacteria</taxon>
        <taxon>Pseudomonadati</taxon>
        <taxon>Pseudomonadota</taxon>
        <taxon>Alphaproteobacteria</taxon>
        <taxon>Hyphomicrobiales</taxon>
        <taxon>Blastochloridaceae</taxon>
        <taxon>Blastochloris</taxon>
    </lineage>
</organism>
<dbReference type="OrthoDB" id="7185252at2"/>
<dbReference type="PRINTS" id="PR00455">
    <property type="entry name" value="HTHTETR"/>
</dbReference>
<feature type="DNA-binding region" description="H-T-H motif" evidence="4">
    <location>
        <begin position="54"/>
        <end position="73"/>
    </location>
</feature>
<dbReference type="SUPFAM" id="SSF48498">
    <property type="entry name" value="Tetracyclin repressor-like, C-terminal domain"/>
    <property type="match status" value="1"/>
</dbReference>
<gene>
    <name evidence="8" type="primary">yvdT_2</name>
    <name evidence="7" type="ORF">BV133_1258</name>
    <name evidence="8" type="ORF">BVIRIDIS_28490</name>
</gene>
<evidence type="ECO:0000256" key="2">
    <source>
        <dbReference type="ARBA" id="ARBA00023125"/>
    </source>
</evidence>
<evidence type="ECO:0000256" key="4">
    <source>
        <dbReference type="PROSITE-ProRule" id="PRU00335"/>
    </source>
</evidence>
<dbReference type="Proteomes" id="UP000065734">
    <property type="component" value="Chromosome I"/>
</dbReference>
<proteinExistence type="predicted"/>
<reference evidence="7" key="1">
    <citation type="journal article" date="2015" name="Genome Announc.">
        <title>Complete Genome Sequence of the Bacteriochlorophyll b-Producing Photosynthetic Bacterium Blastochloris viridis.</title>
        <authorList>
            <person name="Tsukatani Y."/>
            <person name="Hirose Y."/>
            <person name="Harada J."/>
            <person name="Misawa N."/>
            <person name="Mori K."/>
            <person name="Inoue K."/>
            <person name="Tamiaki H."/>
        </authorList>
    </citation>
    <scope>NUCLEOTIDE SEQUENCE [LARGE SCALE GENOMIC DNA]</scope>
    <source>
        <strain evidence="7">DSM 133</strain>
    </source>
</reference>
<evidence type="ECO:0000313" key="9">
    <source>
        <dbReference type="Proteomes" id="UP000065734"/>
    </source>
</evidence>
<dbReference type="Gene3D" id="1.10.10.60">
    <property type="entry name" value="Homeodomain-like"/>
    <property type="match status" value="1"/>
</dbReference>
<dbReference type="Pfam" id="PF00440">
    <property type="entry name" value="TetR_N"/>
    <property type="match status" value="1"/>
</dbReference>
<dbReference type="InterPro" id="IPR009057">
    <property type="entry name" value="Homeodomain-like_sf"/>
</dbReference>
<dbReference type="PROSITE" id="PS50977">
    <property type="entry name" value="HTH_TETR_2"/>
    <property type="match status" value="1"/>
</dbReference>
<keyword evidence="2 4" id="KW-0238">DNA-binding</keyword>
<keyword evidence="9" id="KW-1185">Reference proteome</keyword>
<dbReference type="GO" id="GO:0000976">
    <property type="term" value="F:transcription cis-regulatory region binding"/>
    <property type="evidence" value="ECO:0007669"/>
    <property type="project" value="TreeGrafter"/>
</dbReference>